<evidence type="ECO:0000256" key="1">
    <source>
        <dbReference type="SAM" id="MobiDB-lite"/>
    </source>
</evidence>
<organism evidence="3 4">
    <name type="scientific">Anaerotignum neopropionicum</name>
    <dbReference type="NCBI Taxonomy" id="36847"/>
    <lineage>
        <taxon>Bacteria</taxon>
        <taxon>Bacillati</taxon>
        <taxon>Bacillota</taxon>
        <taxon>Clostridia</taxon>
        <taxon>Lachnospirales</taxon>
        <taxon>Anaerotignaceae</taxon>
        <taxon>Anaerotignum</taxon>
    </lineage>
</organism>
<dbReference type="RefSeq" id="WP_066084409.1">
    <property type="nucleotide sequence ID" value="NZ_LRVM01000001.1"/>
</dbReference>
<dbReference type="Proteomes" id="UP000070539">
    <property type="component" value="Unassembled WGS sequence"/>
</dbReference>
<accession>A0A136WIY5</accession>
<evidence type="ECO:0000259" key="2">
    <source>
        <dbReference type="Pfam" id="PF02120"/>
    </source>
</evidence>
<feature type="region of interest" description="Disordered" evidence="1">
    <location>
        <begin position="1"/>
        <end position="84"/>
    </location>
</feature>
<dbReference type="AlphaFoldDB" id="A0A136WIY5"/>
<feature type="compositionally biased region" description="Polar residues" evidence="1">
    <location>
        <begin position="352"/>
        <end position="373"/>
    </location>
</feature>
<proteinExistence type="predicted"/>
<feature type="compositionally biased region" description="Basic and acidic residues" evidence="1">
    <location>
        <begin position="71"/>
        <end position="84"/>
    </location>
</feature>
<dbReference type="STRING" id="36847.CLNEO_06490"/>
<feature type="compositionally biased region" description="Basic and acidic residues" evidence="1">
    <location>
        <begin position="32"/>
        <end position="42"/>
    </location>
</feature>
<feature type="domain" description="Flagellar hook-length control protein-like C-terminal" evidence="2">
    <location>
        <begin position="276"/>
        <end position="353"/>
    </location>
</feature>
<feature type="region of interest" description="Disordered" evidence="1">
    <location>
        <begin position="352"/>
        <end position="393"/>
    </location>
</feature>
<feature type="compositionally biased region" description="Polar residues" evidence="1">
    <location>
        <begin position="44"/>
        <end position="56"/>
    </location>
</feature>
<name>A0A136WIY5_9FIRM</name>
<evidence type="ECO:0000313" key="3">
    <source>
        <dbReference type="EMBL" id="KXL54538.1"/>
    </source>
</evidence>
<dbReference type="Pfam" id="PF02120">
    <property type="entry name" value="Flg_hook"/>
    <property type="match status" value="1"/>
</dbReference>
<gene>
    <name evidence="3" type="ORF">CLNEO_06490</name>
</gene>
<keyword evidence="4" id="KW-1185">Reference proteome</keyword>
<keyword evidence="3" id="KW-0969">Cilium</keyword>
<keyword evidence="3" id="KW-0282">Flagellum</keyword>
<reference evidence="3 4" key="1">
    <citation type="submission" date="2016-01" db="EMBL/GenBank/DDBJ databases">
        <title>Genome sequence of Clostridium neopropionicum X4, DSM-3847.</title>
        <authorList>
            <person name="Poehlein A."/>
            <person name="Beck M.H."/>
            <person name="Bengelsdorf F.R."/>
            <person name="Daniel R."/>
            <person name="Duerre P."/>
        </authorList>
    </citation>
    <scope>NUCLEOTIDE SEQUENCE [LARGE SCALE GENOMIC DNA]</scope>
    <source>
        <strain evidence="3 4">DSM-3847</strain>
    </source>
</reference>
<protein>
    <submittedName>
        <fullName evidence="3">Flagellar hook-length control protein FliK</fullName>
    </submittedName>
</protein>
<dbReference type="EMBL" id="LRVM01000001">
    <property type="protein sequence ID" value="KXL54538.1"/>
    <property type="molecule type" value="Genomic_DNA"/>
</dbReference>
<sequence>MNLRGDCLNTGSVPMNKSIPETGKIGTKTKSNKSEDSFKDMIKNVSSKTSSDQSGQAIKEGKNLKRANPKGARENGETERDHGVSAKGLETLIVNASVVFDPAQLTKVVNLFPEGQDDISALVTEESGATQAATLAMQGETNFTGVQMGSALDEIARVQVPEGASFAYAGQAVAEDENNGTSPSFLKQDTAASVIENALPEETGVKQNVSLKEQNSGAAFFQEKEGADSSVIAANELQLLSSDNGSDNVITIKVGEPSLISSWKQVSEEIGNMIVEKINSEVQKINIKLTPKELGEIDVEFLIDHGKITVSLQCSNEGTKALLATNLDSLSKVVQSSLMQDVNVNLNNYDKAQEQSSGSENFDGSGNNGQYQEDSNHKRKEQEQPNLDFAQRLRLGIESVEGGEA</sequence>
<dbReference type="InterPro" id="IPR021136">
    <property type="entry name" value="Flagellar_hook_control-like_C"/>
</dbReference>
<comment type="caution">
    <text evidence="3">The sequence shown here is derived from an EMBL/GenBank/DDBJ whole genome shotgun (WGS) entry which is preliminary data.</text>
</comment>
<dbReference type="Gene3D" id="3.30.750.140">
    <property type="match status" value="1"/>
</dbReference>
<evidence type="ECO:0000313" key="4">
    <source>
        <dbReference type="Proteomes" id="UP000070539"/>
    </source>
</evidence>
<dbReference type="OrthoDB" id="1907481at2"/>
<dbReference type="InterPro" id="IPR038610">
    <property type="entry name" value="FliK-like_C_sf"/>
</dbReference>
<feature type="compositionally biased region" description="Basic and acidic residues" evidence="1">
    <location>
        <begin position="374"/>
        <end position="383"/>
    </location>
</feature>
<dbReference type="CDD" id="cd17470">
    <property type="entry name" value="T3SS_Flik_C"/>
    <property type="match status" value="1"/>
</dbReference>
<keyword evidence="3" id="KW-0966">Cell projection</keyword>